<reference evidence="5" key="5">
    <citation type="submission" date="2021-03" db="EMBL/GenBank/DDBJ databases">
        <title>Complete genome sequencing of Acinetobacter baumannii.</title>
        <authorList>
            <person name="Yadav B."/>
            <person name="Makwana N."/>
            <person name="Kharat A.S."/>
            <person name="Veeraraghavan B."/>
            <person name="Vijayakumar S."/>
            <person name="Priya M."/>
        </authorList>
    </citation>
    <scope>NUCLEOTIDE SEQUENCE</scope>
    <source>
        <strain evidence="5">KSK6</strain>
    </source>
</reference>
<dbReference type="Proteomes" id="UP000239276">
    <property type="component" value="Unassembled WGS sequence"/>
</dbReference>
<accession>A0A090B372</accession>
<evidence type="ECO:0000313" key="5">
    <source>
        <dbReference type="EMBL" id="QTK45200.1"/>
    </source>
</evidence>
<evidence type="ECO:0000313" key="3">
    <source>
        <dbReference type="EMBL" id="PQH55483.1"/>
    </source>
</evidence>
<dbReference type="EMBL" id="JAAGTY010000004">
    <property type="protein sequence ID" value="NDW40313.1"/>
    <property type="molecule type" value="Genomic_DNA"/>
</dbReference>
<sequence length="153" mass="17967">MILYVCSYVLRKPFFSEKRVDLKEIGWEKLSNIVKKVFSCGGSIIIHKTDADYSEESEQLVYSDIDSYSMVCDSRYGYLFGCSISENEEYPAGTYLRLVNRKTKNPDEIYIFEPHEDEWKAKYVNQDLELALNLFKDIYEYGDLLEDSNIMLE</sequence>
<dbReference type="Proteomes" id="UP000197394">
    <property type="component" value="Unassembled WGS sequence"/>
</dbReference>
<proteinExistence type="predicted"/>
<name>A0A090B372_ACIBA</name>
<evidence type="ECO:0000313" key="8">
    <source>
        <dbReference type="Proteomes" id="UP000470018"/>
    </source>
</evidence>
<evidence type="ECO:0000313" key="2">
    <source>
        <dbReference type="EMBL" id="OWK68008.1"/>
    </source>
</evidence>
<evidence type="ECO:0000313" key="6">
    <source>
        <dbReference type="Proteomes" id="UP000197394"/>
    </source>
</evidence>
<reference evidence="3 7" key="2">
    <citation type="journal article" date="2018" name="J. Antimicrob. Chemother.">
        <title>Phylogenomics of colistin-susceptible and resistant XDR Acinetobacter baumannii.</title>
        <authorList>
            <person name="Mustapha M."/>
            <person name="Li B."/>
            <person name="Pacey M.P."/>
            <person name="Mettus R.T."/>
            <person name="McElheny C.L."/>
            <person name="Ernst R.K."/>
            <person name="Cooper V.S."/>
            <person name="Doi Y."/>
        </authorList>
    </citation>
    <scope>NUCLEOTIDE SEQUENCE [LARGE SCALE GENOMIC DNA]</scope>
    <source>
        <strain evidence="3 7">R20</strain>
    </source>
</reference>
<evidence type="ECO:0000313" key="4">
    <source>
        <dbReference type="EMBL" id="QPF11884.1"/>
    </source>
</evidence>
<evidence type="ECO:0000313" key="1">
    <source>
        <dbReference type="EMBL" id="NDW40313.1"/>
    </source>
</evidence>
<protein>
    <submittedName>
        <fullName evidence="1">Uncharacterized protein</fullName>
    </submittedName>
</protein>
<dbReference type="EMBL" id="CP072270">
    <property type="protein sequence ID" value="QTK45200.1"/>
    <property type="molecule type" value="Genomic_DNA"/>
</dbReference>
<dbReference type="AlphaFoldDB" id="A0A090B372"/>
<dbReference type="EMBL" id="CP062919">
    <property type="protein sequence ID" value="QPF11884.1"/>
    <property type="molecule type" value="Genomic_DNA"/>
</dbReference>
<dbReference type="EMBL" id="PUDN01000004">
    <property type="protein sequence ID" value="PQH55483.1"/>
    <property type="molecule type" value="Genomic_DNA"/>
</dbReference>
<reference evidence="2 6" key="1">
    <citation type="submission" date="2017-05" db="EMBL/GenBank/DDBJ databases">
        <title>Draft genome sequence of MDR A. baumannii AB360.</title>
        <authorList>
            <person name="Wareham D.W."/>
            <person name="Bean D.C."/>
        </authorList>
    </citation>
    <scope>NUCLEOTIDE SEQUENCE [LARGE SCALE GENOMIC DNA]</scope>
    <source>
        <strain evidence="2 6">AB360</strain>
    </source>
</reference>
<reference evidence="4 9" key="4">
    <citation type="submission" date="2020-09" db="EMBL/GenBank/DDBJ databases">
        <title>Resistance determinants and their genetic context in bacteria from a longitudinal study of pigs reared under conventional and antibiotic-free husbandry practices.</title>
        <authorList>
            <person name="Poulin-Laprade D."/>
            <person name="Brouard J.-S."/>
            <person name="Gagnon N."/>
            <person name="Turcotte A."/>
            <person name="Langlois A."/>
            <person name="Matte J.J."/>
            <person name="Carrillo C.D."/>
            <person name="Zaheer R."/>
            <person name="McAllister T."/>
            <person name="Topp E."/>
            <person name="Talbot G."/>
        </authorList>
    </citation>
    <scope>NUCLEOTIDE SEQUENCE [LARGE SCALE GENOMIC DNA]</scope>
    <source>
        <strain evidence="4 9">Res13-Abat-PEA21-P4-01-A</strain>
    </source>
</reference>
<evidence type="ECO:0000313" key="7">
    <source>
        <dbReference type="Proteomes" id="UP000239276"/>
    </source>
</evidence>
<dbReference type="Proteomes" id="UP000664966">
    <property type="component" value="Chromosome"/>
</dbReference>
<gene>
    <name evidence="3" type="ORF">C5U34_02365</name>
    <name evidence="2" type="ORF">CBE85_03605</name>
    <name evidence="1" type="ORF">G3N53_04435</name>
    <name evidence="4" type="ORF">IMO23_09520</name>
    <name evidence="5" type="ORF">J6E47_09170</name>
</gene>
<dbReference type="Proteomes" id="UP000470018">
    <property type="component" value="Unassembled WGS sequence"/>
</dbReference>
<dbReference type="EMBL" id="NGKM01000002">
    <property type="protein sequence ID" value="OWK68008.1"/>
    <property type="molecule type" value="Genomic_DNA"/>
</dbReference>
<reference evidence="1 8" key="3">
    <citation type="submission" date="2020-02" db="EMBL/GenBank/DDBJ databases">
        <title>Whole genome shot-gun sequencing of clinical Carbapenem resistant A. baumannii.</title>
        <authorList>
            <person name="Veeraraghavan B."/>
            <person name="Mathur P."/>
            <person name="Vijayakumar S."/>
            <person name="Vasudevan K."/>
            <person name="Lincy M."/>
            <person name="Kirubananthan A."/>
        </authorList>
    </citation>
    <scope>NUCLEOTIDE SEQUENCE [LARGE SCALE GENOMIC DNA]</scope>
    <source>
        <strain evidence="1 8">SP816</strain>
    </source>
</reference>
<dbReference type="RefSeq" id="WP_002133974.1">
    <property type="nucleotide sequence ID" value="NZ_AP014649.1"/>
</dbReference>
<evidence type="ECO:0000313" key="9">
    <source>
        <dbReference type="Proteomes" id="UP000594659"/>
    </source>
</evidence>
<organism evidence="1 8">
    <name type="scientific">Acinetobacter baumannii</name>
    <dbReference type="NCBI Taxonomy" id="470"/>
    <lineage>
        <taxon>Bacteria</taxon>
        <taxon>Pseudomonadati</taxon>
        <taxon>Pseudomonadota</taxon>
        <taxon>Gammaproteobacteria</taxon>
        <taxon>Moraxellales</taxon>
        <taxon>Moraxellaceae</taxon>
        <taxon>Acinetobacter</taxon>
        <taxon>Acinetobacter calcoaceticus/baumannii complex</taxon>
    </lineage>
</organism>
<dbReference type="Proteomes" id="UP000594659">
    <property type="component" value="Chromosome"/>
</dbReference>